<evidence type="ECO:0000256" key="5">
    <source>
        <dbReference type="ARBA" id="ARBA00023204"/>
    </source>
</evidence>
<dbReference type="EMBL" id="LSEF01000104">
    <property type="protein sequence ID" value="OAF08487.1"/>
    <property type="molecule type" value="Genomic_DNA"/>
</dbReference>
<sequence>MNLMTSEAALRLNQAANPAEATVDVLFFAIADTILGKVLLARSAKGVCAIVLGDDAAELEADLAIRFPEATLVANEVMVHDDLAKVARYAEKPSEGLDLTFDMRGTPLQRRIWEQIRAIPLGKTMSCMHLARLINSVYPWVAARVVANACAANPIALAVPCHRVIRTDGELAGYRWGSERKRDLIEKEAQA</sequence>
<comment type="catalytic activity">
    <reaction evidence="1">
        <text>a 4-O-methyl-thymidine in DNA + L-cysteinyl-[protein] = a thymidine in DNA + S-methyl-L-cysteinyl-[protein]</text>
        <dbReference type="Rhea" id="RHEA:53428"/>
        <dbReference type="Rhea" id="RHEA-COMP:10131"/>
        <dbReference type="Rhea" id="RHEA-COMP:10132"/>
        <dbReference type="Rhea" id="RHEA-COMP:13555"/>
        <dbReference type="Rhea" id="RHEA-COMP:13556"/>
        <dbReference type="ChEBI" id="CHEBI:29950"/>
        <dbReference type="ChEBI" id="CHEBI:82612"/>
        <dbReference type="ChEBI" id="CHEBI:137386"/>
        <dbReference type="ChEBI" id="CHEBI:137387"/>
        <dbReference type="EC" id="2.1.1.63"/>
    </reaction>
</comment>
<dbReference type="NCBIfam" id="TIGR00589">
    <property type="entry name" value="ogt"/>
    <property type="match status" value="1"/>
</dbReference>
<comment type="catalytic activity">
    <reaction evidence="6">
        <text>a 6-O-methyl-2'-deoxyguanosine in DNA + L-cysteinyl-[protein] = S-methyl-L-cysteinyl-[protein] + a 2'-deoxyguanosine in DNA</text>
        <dbReference type="Rhea" id="RHEA:24000"/>
        <dbReference type="Rhea" id="RHEA-COMP:10131"/>
        <dbReference type="Rhea" id="RHEA-COMP:10132"/>
        <dbReference type="Rhea" id="RHEA-COMP:11367"/>
        <dbReference type="Rhea" id="RHEA-COMP:11368"/>
        <dbReference type="ChEBI" id="CHEBI:29950"/>
        <dbReference type="ChEBI" id="CHEBI:82612"/>
        <dbReference type="ChEBI" id="CHEBI:85445"/>
        <dbReference type="ChEBI" id="CHEBI:85448"/>
        <dbReference type="EC" id="2.1.1.63"/>
    </reaction>
</comment>
<dbReference type="SUPFAM" id="SSF53155">
    <property type="entry name" value="Methylated DNA-protein cysteine methyltransferase domain"/>
    <property type="match status" value="1"/>
</dbReference>
<name>A0A176YQN0_9BRAD</name>
<comment type="caution">
    <text evidence="8">The sequence shown here is derived from an EMBL/GenBank/DDBJ whole genome shotgun (WGS) entry which is preliminary data.</text>
</comment>
<evidence type="ECO:0000256" key="3">
    <source>
        <dbReference type="ARBA" id="ARBA00022679"/>
    </source>
</evidence>
<keyword evidence="4" id="KW-0227">DNA damage</keyword>
<evidence type="ECO:0000256" key="1">
    <source>
        <dbReference type="ARBA" id="ARBA00001286"/>
    </source>
</evidence>
<evidence type="ECO:0000256" key="4">
    <source>
        <dbReference type="ARBA" id="ARBA00022763"/>
    </source>
</evidence>
<dbReference type="InterPro" id="IPR036631">
    <property type="entry name" value="MGMT_N_sf"/>
</dbReference>
<dbReference type="PANTHER" id="PTHR10815:SF14">
    <property type="entry name" value="BIFUNCTIONAL TRANSCRIPTIONAL ACTIVATOR_DNA REPAIR ENZYME ADA"/>
    <property type="match status" value="1"/>
</dbReference>
<keyword evidence="5" id="KW-0234">DNA repair</keyword>
<dbReference type="Proteomes" id="UP000077173">
    <property type="component" value="Unassembled WGS sequence"/>
</dbReference>
<evidence type="ECO:0000256" key="2">
    <source>
        <dbReference type="ARBA" id="ARBA00022603"/>
    </source>
</evidence>
<dbReference type="GO" id="GO:0032259">
    <property type="term" value="P:methylation"/>
    <property type="evidence" value="ECO:0007669"/>
    <property type="project" value="UniProtKB-KW"/>
</dbReference>
<organism evidence="8 9">
    <name type="scientific">Bradyrhizobium neotropicale</name>
    <dbReference type="NCBI Taxonomy" id="1497615"/>
    <lineage>
        <taxon>Bacteria</taxon>
        <taxon>Pseudomonadati</taxon>
        <taxon>Pseudomonadota</taxon>
        <taxon>Alphaproteobacteria</taxon>
        <taxon>Hyphomicrobiales</taxon>
        <taxon>Nitrobacteraceae</taxon>
        <taxon>Bradyrhizobium</taxon>
    </lineage>
</organism>
<dbReference type="InterPro" id="IPR001497">
    <property type="entry name" value="MethylDNA_cys_MeTrfase_AS"/>
</dbReference>
<keyword evidence="3 8" id="KW-0808">Transferase</keyword>
<dbReference type="SUPFAM" id="SSF46767">
    <property type="entry name" value="Methylated DNA-protein cysteine methyltransferase, C-terminal domain"/>
    <property type="match status" value="1"/>
</dbReference>
<protein>
    <submittedName>
        <fullName evidence="8">Cysteine methyltransferase</fullName>
    </submittedName>
</protein>
<dbReference type="PROSITE" id="PS00374">
    <property type="entry name" value="MGMT"/>
    <property type="match status" value="1"/>
</dbReference>
<proteinExistence type="predicted"/>
<evidence type="ECO:0000313" key="8">
    <source>
        <dbReference type="EMBL" id="OAF08487.1"/>
    </source>
</evidence>
<dbReference type="Gene3D" id="1.10.10.10">
    <property type="entry name" value="Winged helix-like DNA-binding domain superfamily/Winged helix DNA-binding domain"/>
    <property type="match status" value="1"/>
</dbReference>
<dbReference type="PANTHER" id="PTHR10815">
    <property type="entry name" value="METHYLATED-DNA--PROTEIN-CYSTEINE METHYLTRANSFERASE"/>
    <property type="match status" value="1"/>
</dbReference>
<dbReference type="AlphaFoldDB" id="A0A176YQN0"/>
<dbReference type="InterPro" id="IPR036217">
    <property type="entry name" value="MethylDNA_cys_MeTrfase_DNAb"/>
</dbReference>
<dbReference type="GO" id="GO:0003908">
    <property type="term" value="F:methylated-DNA-[protein]-cysteine S-methyltransferase activity"/>
    <property type="evidence" value="ECO:0007669"/>
    <property type="project" value="UniProtKB-EC"/>
</dbReference>
<evidence type="ECO:0000256" key="6">
    <source>
        <dbReference type="ARBA" id="ARBA00049348"/>
    </source>
</evidence>
<gene>
    <name evidence="8" type="ORF">AXW67_01205</name>
</gene>
<dbReference type="InterPro" id="IPR014048">
    <property type="entry name" value="MethylDNA_cys_MeTrfase_DNA-bd"/>
</dbReference>
<keyword evidence="9" id="KW-1185">Reference proteome</keyword>
<evidence type="ECO:0000313" key="9">
    <source>
        <dbReference type="Proteomes" id="UP000077173"/>
    </source>
</evidence>
<reference evidence="8 9" key="1">
    <citation type="submission" date="2016-02" db="EMBL/GenBank/DDBJ databases">
        <title>Draft genome sequence of the strain BR 10247T Bradyrhizobium neotropicale isolated from nodules of Centrolobium paraense.</title>
        <authorList>
            <person name="Simoes-Araujo J.L."/>
            <person name="Barauna A.C."/>
            <person name="Silva K."/>
            <person name="Zilli J.E."/>
        </authorList>
    </citation>
    <scope>NUCLEOTIDE SEQUENCE [LARGE SCALE GENOMIC DNA]</scope>
    <source>
        <strain evidence="8 9">BR 10247</strain>
    </source>
</reference>
<dbReference type="CDD" id="cd06445">
    <property type="entry name" value="ATase"/>
    <property type="match status" value="1"/>
</dbReference>
<keyword evidence="2 8" id="KW-0489">Methyltransferase</keyword>
<evidence type="ECO:0000259" key="7">
    <source>
        <dbReference type="Pfam" id="PF01035"/>
    </source>
</evidence>
<dbReference type="Gene3D" id="3.30.160.70">
    <property type="entry name" value="Methylated DNA-protein cysteine methyltransferase domain"/>
    <property type="match status" value="1"/>
</dbReference>
<feature type="domain" description="Methylated-DNA-[protein]-cysteine S-methyltransferase DNA binding" evidence="7">
    <location>
        <begin position="108"/>
        <end position="189"/>
    </location>
</feature>
<accession>A0A176YQN0</accession>
<dbReference type="InterPro" id="IPR036388">
    <property type="entry name" value="WH-like_DNA-bd_sf"/>
</dbReference>
<dbReference type="Pfam" id="PF01035">
    <property type="entry name" value="DNA_binding_1"/>
    <property type="match status" value="1"/>
</dbReference>
<dbReference type="GO" id="GO:0006281">
    <property type="term" value="P:DNA repair"/>
    <property type="evidence" value="ECO:0007669"/>
    <property type="project" value="UniProtKB-KW"/>
</dbReference>